<evidence type="ECO:0000313" key="2">
    <source>
        <dbReference type="Proteomes" id="UP000324800"/>
    </source>
</evidence>
<gene>
    <name evidence="1" type="ORF">EZS28_052666</name>
</gene>
<evidence type="ECO:0000313" key="1">
    <source>
        <dbReference type="EMBL" id="KAA6338844.1"/>
    </source>
</evidence>
<dbReference type="AlphaFoldDB" id="A0A5J4RYD7"/>
<accession>A0A5J4RYD7</accession>
<organism evidence="1 2">
    <name type="scientific">Streblomastix strix</name>
    <dbReference type="NCBI Taxonomy" id="222440"/>
    <lineage>
        <taxon>Eukaryota</taxon>
        <taxon>Metamonada</taxon>
        <taxon>Preaxostyla</taxon>
        <taxon>Oxymonadida</taxon>
        <taxon>Streblomastigidae</taxon>
        <taxon>Streblomastix</taxon>
    </lineage>
</organism>
<reference evidence="1 2" key="1">
    <citation type="submission" date="2019-03" db="EMBL/GenBank/DDBJ databases">
        <title>Single cell metagenomics reveals metabolic interactions within the superorganism composed of flagellate Streblomastix strix and complex community of Bacteroidetes bacteria on its surface.</title>
        <authorList>
            <person name="Treitli S.C."/>
            <person name="Kolisko M."/>
            <person name="Husnik F."/>
            <person name="Keeling P."/>
            <person name="Hampl V."/>
        </authorList>
    </citation>
    <scope>NUCLEOTIDE SEQUENCE [LARGE SCALE GENOMIC DNA]</scope>
    <source>
        <strain evidence="1">ST1C</strain>
    </source>
</reference>
<sequence length="140" mass="16444">MDIMMRQLIESFKIDVDQYKPIAPQVEAYEKQSNPRDESAARREQMKLDRQITLPEGYGAHIHALDDDFEISETDLNDENYELGEQMLEVVYQSPYTRRTVAKGPIDGDYVTFRVREMEEMVRLTKSSPSYLFCRQVPKK</sequence>
<protein>
    <submittedName>
        <fullName evidence="1">Uncharacterized protein</fullName>
    </submittedName>
</protein>
<dbReference type="Proteomes" id="UP000324800">
    <property type="component" value="Unassembled WGS sequence"/>
</dbReference>
<proteinExistence type="predicted"/>
<comment type="caution">
    <text evidence="1">The sequence shown here is derived from an EMBL/GenBank/DDBJ whole genome shotgun (WGS) entry which is preliminary data.</text>
</comment>
<dbReference type="EMBL" id="SNRW01041187">
    <property type="protein sequence ID" value="KAA6338844.1"/>
    <property type="molecule type" value="Genomic_DNA"/>
</dbReference>
<name>A0A5J4RYD7_9EUKA</name>